<name>A0A4R1QHD6_9BACL</name>
<sequence>MKKFFLPFLVTMVFLFESVFVELFSEKWFQSYLFVPRFLLVVLVFVTIFVGQTDGMMYGFLFGFLYDIVYTEILGVYAFIFTIVAYLTAKAMKIFHTNSFTASFLALTAIVFVEFYVYGIQLIVGGTTMTFSAFLNDRLFPTVFVHTILVLLFAYPLKQKLLQWTAYRREN</sequence>
<evidence type="ECO:0000256" key="7">
    <source>
        <dbReference type="ARBA" id="ARBA00023136"/>
    </source>
</evidence>
<keyword evidence="3" id="KW-1003">Cell membrane</keyword>
<dbReference type="RefSeq" id="WP_132947637.1">
    <property type="nucleotide sequence ID" value="NZ_BSVG01000001.1"/>
</dbReference>
<feature type="transmembrane region" description="Helical" evidence="8">
    <location>
        <begin position="6"/>
        <end position="25"/>
    </location>
</feature>
<keyword evidence="5" id="KW-0133">Cell shape</keyword>
<dbReference type="OrthoDB" id="1653857at2"/>
<evidence type="ECO:0000256" key="4">
    <source>
        <dbReference type="ARBA" id="ARBA00022692"/>
    </source>
</evidence>
<evidence type="ECO:0000256" key="1">
    <source>
        <dbReference type="ARBA" id="ARBA00004651"/>
    </source>
</evidence>
<dbReference type="AlphaFoldDB" id="A0A4R1QHD6"/>
<evidence type="ECO:0000256" key="6">
    <source>
        <dbReference type="ARBA" id="ARBA00022989"/>
    </source>
</evidence>
<feature type="transmembrane region" description="Helical" evidence="8">
    <location>
        <begin position="99"/>
        <end position="119"/>
    </location>
</feature>
<dbReference type="Pfam" id="PF04093">
    <property type="entry name" value="MreD"/>
    <property type="match status" value="1"/>
</dbReference>
<feature type="transmembrane region" description="Helical" evidence="8">
    <location>
        <begin position="32"/>
        <end position="51"/>
    </location>
</feature>
<dbReference type="Proteomes" id="UP000295658">
    <property type="component" value="Unassembled WGS sequence"/>
</dbReference>
<comment type="subcellular location">
    <subcellularLocation>
        <location evidence="1">Cell membrane</location>
        <topology evidence="1">Multi-pass membrane protein</topology>
    </subcellularLocation>
</comment>
<evidence type="ECO:0000313" key="10">
    <source>
        <dbReference type="Proteomes" id="UP000295658"/>
    </source>
</evidence>
<reference evidence="9 10" key="1">
    <citation type="submission" date="2019-03" db="EMBL/GenBank/DDBJ databases">
        <title>Genomic Encyclopedia of Type Strains, Phase IV (KMG-IV): sequencing the most valuable type-strain genomes for metagenomic binning, comparative biology and taxonomic classification.</title>
        <authorList>
            <person name="Goeker M."/>
        </authorList>
    </citation>
    <scope>NUCLEOTIDE SEQUENCE [LARGE SCALE GENOMIC DNA]</scope>
    <source>
        <strain evidence="9 10">DSM 24979</strain>
    </source>
</reference>
<evidence type="ECO:0000256" key="2">
    <source>
        <dbReference type="ARBA" id="ARBA00007776"/>
    </source>
</evidence>
<keyword evidence="4 8" id="KW-0812">Transmembrane</keyword>
<comment type="similarity">
    <text evidence="2">Belongs to the MreD family.</text>
</comment>
<dbReference type="GO" id="GO:0005886">
    <property type="term" value="C:plasma membrane"/>
    <property type="evidence" value="ECO:0007669"/>
    <property type="project" value="UniProtKB-SubCell"/>
</dbReference>
<comment type="caution">
    <text evidence="9">The sequence shown here is derived from an EMBL/GenBank/DDBJ whole genome shotgun (WGS) entry which is preliminary data.</text>
</comment>
<proteinExistence type="inferred from homology"/>
<dbReference type="GO" id="GO:0008360">
    <property type="term" value="P:regulation of cell shape"/>
    <property type="evidence" value="ECO:0007669"/>
    <property type="project" value="UniProtKB-KW"/>
</dbReference>
<evidence type="ECO:0000256" key="3">
    <source>
        <dbReference type="ARBA" id="ARBA00022475"/>
    </source>
</evidence>
<keyword evidence="6 8" id="KW-1133">Transmembrane helix</keyword>
<protein>
    <submittedName>
        <fullName evidence="9">Rod shape-determining protein MreD</fullName>
    </submittedName>
</protein>
<gene>
    <name evidence="9" type="ORF">EDD69_103185</name>
</gene>
<evidence type="ECO:0000256" key="8">
    <source>
        <dbReference type="SAM" id="Phobius"/>
    </source>
</evidence>
<accession>A0A4R1QHD6</accession>
<dbReference type="InterPro" id="IPR007227">
    <property type="entry name" value="Cell_shape_determining_MreD"/>
</dbReference>
<keyword evidence="7 8" id="KW-0472">Membrane</keyword>
<keyword evidence="10" id="KW-1185">Reference proteome</keyword>
<organism evidence="9 10">
    <name type="scientific">Thermolongibacillus altinsuensis</name>
    <dbReference type="NCBI Taxonomy" id="575256"/>
    <lineage>
        <taxon>Bacteria</taxon>
        <taxon>Bacillati</taxon>
        <taxon>Bacillota</taxon>
        <taxon>Bacilli</taxon>
        <taxon>Bacillales</taxon>
        <taxon>Anoxybacillaceae</taxon>
        <taxon>Thermolongibacillus</taxon>
    </lineage>
</organism>
<feature type="transmembrane region" description="Helical" evidence="8">
    <location>
        <begin position="57"/>
        <end position="87"/>
    </location>
</feature>
<feature type="transmembrane region" description="Helical" evidence="8">
    <location>
        <begin position="139"/>
        <end position="157"/>
    </location>
</feature>
<dbReference type="EMBL" id="SLUL01000003">
    <property type="protein sequence ID" value="TCL51940.1"/>
    <property type="molecule type" value="Genomic_DNA"/>
</dbReference>
<dbReference type="NCBIfam" id="TIGR03426">
    <property type="entry name" value="shape_MreD"/>
    <property type="match status" value="1"/>
</dbReference>
<evidence type="ECO:0000313" key="9">
    <source>
        <dbReference type="EMBL" id="TCL51940.1"/>
    </source>
</evidence>
<evidence type="ECO:0000256" key="5">
    <source>
        <dbReference type="ARBA" id="ARBA00022960"/>
    </source>
</evidence>